<dbReference type="STRING" id="1379903.ATO8_13392"/>
<dbReference type="InterPro" id="IPR011249">
    <property type="entry name" value="Metalloenz_LuxS/M16"/>
</dbReference>
<dbReference type="PANTHER" id="PTHR11851">
    <property type="entry name" value="METALLOPROTEASE"/>
    <property type="match status" value="1"/>
</dbReference>
<dbReference type="Pfam" id="PF00675">
    <property type="entry name" value="Peptidase_M16"/>
    <property type="match status" value="1"/>
</dbReference>
<dbReference type="Gene3D" id="3.30.830.10">
    <property type="entry name" value="Metalloenzyme, LuxS/M16 peptidase-like"/>
    <property type="match status" value="2"/>
</dbReference>
<dbReference type="InterPro" id="IPR050361">
    <property type="entry name" value="MPP/UQCRC_Complex"/>
</dbReference>
<feature type="domain" description="Peptidase M16 N-terminal" evidence="2">
    <location>
        <begin position="41"/>
        <end position="184"/>
    </location>
</feature>
<evidence type="ECO:0000313" key="4">
    <source>
        <dbReference type="EMBL" id="ETW12092.1"/>
    </source>
</evidence>
<evidence type="ECO:0000259" key="2">
    <source>
        <dbReference type="Pfam" id="PF00675"/>
    </source>
</evidence>
<comment type="caution">
    <text evidence="4">The sequence shown here is derived from an EMBL/GenBank/DDBJ whole genome shotgun (WGS) entry which is preliminary data.</text>
</comment>
<protein>
    <submittedName>
        <fullName evidence="4">Peptidase, M16 family protein</fullName>
    </submittedName>
</protein>
<dbReference type="PANTHER" id="PTHR11851:SF224">
    <property type="entry name" value="PROCESSING PROTEASE"/>
    <property type="match status" value="1"/>
</dbReference>
<sequence length="441" mass="47536">MTRTFPAALAFCGATLAALPALAAVDIQEVTTDAGYEAWLVQDETVPFVSLELLFEGGTSLDPEGQAGVTNLMVGLLEEGAGDRTAREFAAAQESLAASFSYDAGQDSVTVSARFLTENMDEAVALLRDSLAEPRFDEDAVERVRAQALSGLRSAQTDPSSIAERRASEEVFGDHPYAVPVAGTIESVTDLTRDDLVAAHEAAIAQDRVIIGAAGDISADELSELIDTLMADLPAEGAERPGPADPTFDGSVRVEQFDTPQSVAIFGQPGIPRDDEDFFAAYVMNQILGGGGFEARLMEEVREKRGLTYGIYSYLANRENADMMMGRVQSANDRVAEAIEVIRDEWRRMAEEGATQDEVDQAKTYLTGAYPLRFDGNGAIADILVGMQLHDLPIDYVETRNDKVEAVTREDVNRVAAELLDPEKLSFMVVGQPEGLPAPTQ</sequence>
<dbReference type="InterPro" id="IPR011765">
    <property type="entry name" value="Pept_M16_N"/>
</dbReference>
<gene>
    <name evidence="4" type="ORF">ATO8_13392</name>
</gene>
<dbReference type="InterPro" id="IPR007863">
    <property type="entry name" value="Peptidase_M16_C"/>
</dbReference>
<dbReference type="Pfam" id="PF05193">
    <property type="entry name" value="Peptidase_M16_C"/>
    <property type="match status" value="1"/>
</dbReference>
<reference evidence="4 5" key="1">
    <citation type="journal article" date="2014" name="Antonie Van Leeuwenhoek">
        <title>Roseivivax atlanticus sp. nov., isolated from surface seawater of the Atlantic Ocean.</title>
        <authorList>
            <person name="Li G."/>
            <person name="Lai Q."/>
            <person name="Liu X."/>
            <person name="Sun F."/>
            <person name="Shao Z."/>
        </authorList>
    </citation>
    <scope>NUCLEOTIDE SEQUENCE [LARGE SCALE GENOMIC DNA]</scope>
    <source>
        <strain evidence="4 5">22II-s10s</strain>
    </source>
</reference>
<feature type="domain" description="Peptidase M16 C-terminal" evidence="3">
    <location>
        <begin position="190"/>
        <end position="365"/>
    </location>
</feature>
<dbReference type="GO" id="GO:0046872">
    <property type="term" value="F:metal ion binding"/>
    <property type="evidence" value="ECO:0007669"/>
    <property type="project" value="InterPro"/>
</dbReference>
<accession>W4HH63</accession>
<evidence type="ECO:0000259" key="3">
    <source>
        <dbReference type="Pfam" id="PF05193"/>
    </source>
</evidence>
<feature type="chain" id="PRO_5004842007" evidence="1">
    <location>
        <begin position="24"/>
        <end position="441"/>
    </location>
</feature>
<dbReference type="EMBL" id="AQQW01000008">
    <property type="protein sequence ID" value="ETW12092.1"/>
    <property type="molecule type" value="Genomic_DNA"/>
</dbReference>
<keyword evidence="1" id="KW-0732">Signal</keyword>
<evidence type="ECO:0000313" key="5">
    <source>
        <dbReference type="Proteomes" id="UP000019063"/>
    </source>
</evidence>
<dbReference type="AlphaFoldDB" id="W4HH63"/>
<name>W4HH63_9RHOB</name>
<keyword evidence="5" id="KW-1185">Reference proteome</keyword>
<dbReference type="Proteomes" id="UP000019063">
    <property type="component" value="Unassembled WGS sequence"/>
</dbReference>
<dbReference type="PATRIC" id="fig|1317118.6.peg.2755"/>
<evidence type="ECO:0000256" key="1">
    <source>
        <dbReference type="SAM" id="SignalP"/>
    </source>
</evidence>
<dbReference type="SUPFAM" id="SSF63411">
    <property type="entry name" value="LuxS/MPP-like metallohydrolase"/>
    <property type="match status" value="2"/>
</dbReference>
<dbReference type="RefSeq" id="WP_043845077.1">
    <property type="nucleotide sequence ID" value="NZ_AQQW01000008.1"/>
</dbReference>
<feature type="signal peptide" evidence="1">
    <location>
        <begin position="1"/>
        <end position="23"/>
    </location>
</feature>
<dbReference type="eggNOG" id="COG0612">
    <property type="taxonomic scope" value="Bacteria"/>
</dbReference>
<organism evidence="4 5">
    <name type="scientific">Roseivivax marinus</name>
    <dbReference type="NCBI Taxonomy" id="1379903"/>
    <lineage>
        <taxon>Bacteria</taxon>
        <taxon>Pseudomonadati</taxon>
        <taxon>Pseudomonadota</taxon>
        <taxon>Alphaproteobacteria</taxon>
        <taxon>Rhodobacterales</taxon>
        <taxon>Roseobacteraceae</taxon>
        <taxon>Roseivivax</taxon>
    </lineage>
</organism>
<proteinExistence type="predicted"/>